<accession>A0A1A9ZLN1</accession>
<evidence type="ECO:0000256" key="1">
    <source>
        <dbReference type="SAM" id="Phobius"/>
    </source>
</evidence>
<name>A0A1A9ZLN1_GLOPL</name>
<feature type="transmembrane region" description="Helical" evidence="1">
    <location>
        <begin position="44"/>
        <end position="66"/>
    </location>
</feature>
<dbReference type="Proteomes" id="UP000092445">
    <property type="component" value="Unassembled WGS sequence"/>
</dbReference>
<dbReference type="AlphaFoldDB" id="A0A1A9ZLN1"/>
<keyword evidence="1" id="KW-1133">Transmembrane helix</keyword>
<reference evidence="3" key="1">
    <citation type="submission" date="2014-03" db="EMBL/GenBank/DDBJ databases">
        <authorList>
            <person name="Aksoy S."/>
            <person name="Warren W."/>
            <person name="Wilson R.K."/>
        </authorList>
    </citation>
    <scope>NUCLEOTIDE SEQUENCE [LARGE SCALE GENOMIC DNA]</scope>
    <source>
        <strain evidence="3">IAEA</strain>
    </source>
</reference>
<keyword evidence="3" id="KW-1185">Reference proteome</keyword>
<keyword evidence="1" id="KW-0472">Membrane</keyword>
<proteinExistence type="predicted"/>
<evidence type="ECO:0000313" key="2">
    <source>
        <dbReference type="EnsemblMetazoa" id="GPAI018528-PA"/>
    </source>
</evidence>
<keyword evidence="1" id="KW-0812">Transmembrane</keyword>
<sequence length="124" mass="14610">MLSIISSIFGISVSGRKSLSEFCYNQHIYYLNLEHQEELMETSLWNSVPFASSFCLLWLLWLPYVVSLHSEITFWLGWLVGWFLFFFRAHVNKNLVDVKWLMKKQKGPNLMWFASNGGYNDTTD</sequence>
<feature type="transmembrane region" description="Helical" evidence="1">
    <location>
        <begin position="72"/>
        <end position="91"/>
    </location>
</feature>
<dbReference type="EnsemblMetazoa" id="GPAI018528-RA">
    <property type="protein sequence ID" value="GPAI018528-PA"/>
    <property type="gene ID" value="GPAI018528"/>
</dbReference>
<protein>
    <submittedName>
        <fullName evidence="2">Uncharacterized protein</fullName>
    </submittedName>
</protein>
<reference evidence="2" key="2">
    <citation type="submission" date="2020-05" db="UniProtKB">
        <authorList>
            <consortium name="EnsemblMetazoa"/>
        </authorList>
    </citation>
    <scope>IDENTIFICATION</scope>
    <source>
        <strain evidence="2">IAEA</strain>
    </source>
</reference>
<organism evidence="2 3">
    <name type="scientific">Glossina pallidipes</name>
    <name type="common">Tsetse fly</name>
    <dbReference type="NCBI Taxonomy" id="7398"/>
    <lineage>
        <taxon>Eukaryota</taxon>
        <taxon>Metazoa</taxon>
        <taxon>Ecdysozoa</taxon>
        <taxon>Arthropoda</taxon>
        <taxon>Hexapoda</taxon>
        <taxon>Insecta</taxon>
        <taxon>Pterygota</taxon>
        <taxon>Neoptera</taxon>
        <taxon>Endopterygota</taxon>
        <taxon>Diptera</taxon>
        <taxon>Brachycera</taxon>
        <taxon>Muscomorpha</taxon>
        <taxon>Hippoboscoidea</taxon>
        <taxon>Glossinidae</taxon>
        <taxon>Glossina</taxon>
    </lineage>
</organism>
<dbReference type="VEuPathDB" id="VectorBase:GPAI018528"/>
<evidence type="ECO:0000313" key="3">
    <source>
        <dbReference type="Proteomes" id="UP000092445"/>
    </source>
</evidence>